<feature type="transmembrane region" description="Helical" evidence="8">
    <location>
        <begin position="271"/>
        <end position="297"/>
    </location>
</feature>
<dbReference type="PROSITE" id="PS50850">
    <property type="entry name" value="MFS"/>
    <property type="match status" value="1"/>
</dbReference>
<dbReference type="PANTHER" id="PTHR48022:SF26">
    <property type="entry name" value="MAJOR FACILITATOR SUPERFAMILY (MFS) PROFILE DOMAIN-CONTAINING PROTEIN-RELATED"/>
    <property type="match status" value="1"/>
</dbReference>
<dbReference type="Gene3D" id="1.20.1250.20">
    <property type="entry name" value="MFS general substrate transporter like domains"/>
    <property type="match status" value="1"/>
</dbReference>
<dbReference type="PANTHER" id="PTHR48022">
    <property type="entry name" value="PLASTIDIC GLUCOSE TRANSPORTER 4"/>
    <property type="match status" value="1"/>
</dbReference>
<dbReference type="InterPro" id="IPR020846">
    <property type="entry name" value="MFS_dom"/>
</dbReference>
<keyword evidence="3" id="KW-0813">Transport</keyword>
<dbReference type="GO" id="GO:0005351">
    <property type="term" value="F:carbohydrate:proton symporter activity"/>
    <property type="evidence" value="ECO:0007669"/>
    <property type="project" value="TreeGrafter"/>
</dbReference>
<feature type="transmembrane region" description="Helical" evidence="8">
    <location>
        <begin position="51"/>
        <end position="69"/>
    </location>
</feature>
<reference evidence="10 11" key="1">
    <citation type="submission" date="2023-08" db="EMBL/GenBank/DDBJ databases">
        <title>Black Yeasts Isolated from many extreme environments.</title>
        <authorList>
            <person name="Coleine C."/>
            <person name="Stajich J.E."/>
            <person name="Selbmann L."/>
        </authorList>
    </citation>
    <scope>NUCLEOTIDE SEQUENCE [LARGE SCALE GENOMIC DNA]</scope>
    <source>
        <strain evidence="10 11">CCFEE 5910</strain>
    </source>
</reference>
<evidence type="ECO:0000256" key="4">
    <source>
        <dbReference type="ARBA" id="ARBA00022692"/>
    </source>
</evidence>
<evidence type="ECO:0000256" key="1">
    <source>
        <dbReference type="ARBA" id="ARBA00004141"/>
    </source>
</evidence>
<evidence type="ECO:0000256" key="6">
    <source>
        <dbReference type="ARBA" id="ARBA00023136"/>
    </source>
</evidence>
<dbReference type="GO" id="GO:0016020">
    <property type="term" value="C:membrane"/>
    <property type="evidence" value="ECO:0007669"/>
    <property type="project" value="UniProtKB-SubCell"/>
</dbReference>
<evidence type="ECO:0000256" key="3">
    <source>
        <dbReference type="ARBA" id="ARBA00022448"/>
    </source>
</evidence>
<dbReference type="Pfam" id="PF00083">
    <property type="entry name" value="Sugar_tr"/>
    <property type="match status" value="1"/>
</dbReference>
<feature type="transmembrane region" description="Helical" evidence="8">
    <location>
        <begin position="338"/>
        <end position="359"/>
    </location>
</feature>
<feature type="compositionally biased region" description="Low complexity" evidence="7">
    <location>
        <begin position="414"/>
        <end position="425"/>
    </location>
</feature>
<comment type="similarity">
    <text evidence="2">Belongs to the major facilitator superfamily. Sugar transporter (TC 2.A.1.1) family.</text>
</comment>
<evidence type="ECO:0000259" key="9">
    <source>
        <dbReference type="PROSITE" id="PS50850"/>
    </source>
</evidence>
<protein>
    <recommendedName>
        <fullName evidence="9">Major facilitator superfamily (MFS) profile domain-containing protein</fullName>
    </recommendedName>
</protein>
<feature type="domain" description="Major facilitator superfamily (MFS) profile" evidence="9">
    <location>
        <begin position="1"/>
        <end position="363"/>
    </location>
</feature>
<evidence type="ECO:0000256" key="7">
    <source>
        <dbReference type="SAM" id="MobiDB-lite"/>
    </source>
</evidence>
<feature type="transmembrane region" description="Helical" evidence="8">
    <location>
        <begin position="81"/>
        <end position="103"/>
    </location>
</feature>
<dbReference type="InterPro" id="IPR003663">
    <property type="entry name" value="Sugar/inositol_transpt"/>
</dbReference>
<evidence type="ECO:0000256" key="5">
    <source>
        <dbReference type="ARBA" id="ARBA00022989"/>
    </source>
</evidence>
<comment type="caution">
    <text evidence="10">The sequence shown here is derived from an EMBL/GenBank/DDBJ whole genome shotgun (WGS) entry which is preliminary data.</text>
</comment>
<evidence type="ECO:0000313" key="11">
    <source>
        <dbReference type="Proteomes" id="UP001309876"/>
    </source>
</evidence>
<keyword evidence="6 8" id="KW-0472">Membrane</keyword>
<feature type="region of interest" description="Disordered" evidence="7">
    <location>
        <begin position="404"/>
        <end position="462"/>
    </location>
</feature>
<sequence>MTIGAILQISSYSVPQMIVGRVVGGIGNGLNTATAPVWQTETSQVKWRGKLVIIELITNIAGFSLSNWINYGFSYAGGAIAWRFPLAFQLVFIMILFATVPWLPESPRWLIAHEYEDEAFSILADLESKDSNDPYVLQQHKEIVFTVQYERENAPRWLDLLRGKTGDKGGTCTIRRLVLGAGTQFMQQFSGINVTLLISSVGLSERLARLLTACNSISYLLFSLIGIPYVESGGRRKLLMFAATGQAFSYLMITILIGLNERPDFAAKRQVAEASIFFFMLYYIFFGIGFQGVPWLYPTEINSLAMRTKGAAIGTATNWMCNFIVVEITPIGIQSLGWQFYIIWVVFNAAFVPTVYLFYPETADRTLEDLDAYYRESPPLLVFRDKDVTSSKRPAKYVEAEQEEIRRASGVDPSSFRRQSRISSQDGEYGNRRMSHASTLAGSSGCNGGTAEKNCGDGTDKV</sequence>
<keyword evidence="5 8" id="KW-1133">Transmembrane helix</keyword>
<comment type="subcellular location">
    <subcellularLocation>
        <location evidence="1">Membrane</location>
        <topology evidence="1">Multi-pass membrane protein</topology>
    </subcellularLocation>
</comment>
<dbReference type="Proteomes" id="UP001309876">
    <property type="component" value="Unassembled WGS sequence"/>
</dbReference>
<evidence type="ECO:0000256" key="8">
    <source>
        <dbReference type="SAM" id="Phobius"/>
    </source>
</evidence>
<name>A0AAN7SU93_9EURO</name>
<gene>
    <name evidence="10" type="ORF">LTR05_007720</name>
</gene>
<keyword evidence="4 8" id="KW-0812">Transmembrane</keyword>
<feature type="transmembrane region" description="Helical" evidence="8">
    <location>
        <begin position="239"/>
        <end position="259"/>
    </location>
</feature>
<dbReference type="AlphaFoldDB" id="A0AAN7SU93"/>
<dbReference type="InterPro" id="IPR005828">
    <property type="entry name" value="MFS_sugar_transport-like"/>
</dbReference>
<dbReference type="InterPro" id="IPR050360">
    <property type="entry name" value="MFS_Sugar_Transporters"/>
</dbReference>
<dbReference type="SUPFAM" id="SSF103473">
    <property type="entry name" value="MFS general substrate transporter"/>
    <property type="match status" value="1"/>
</dbReference>
<dbReference type="EMBL" id="JAVRRJ010000009">
    <property type="protein sequence ID" value="KAK5081589.1"/>
    <property type="molecule type" value="Genomic_DNA"/>
</dbReference>
<dbReference type="InterPro" id="IPR036259">
    <property type="entry name" value="MFS_trans_sf"/>
</dbReference>
<proteinExistence type="inferred from homology"/>
<organism evidence="10 11">
    <name type="scientific">Lithohypha guttulata</name>
    <dbReference type="NCBI Taxonomy" id="1690604"/>
    <lineage>
        <taxon>Eukaryota</taxon>
        <taxon>Fungi</taxon>
        <taxon>Dikarya</taxon>
        <taxon>Ascomycota</taxon>
        <taxon>Pezizomycotina</taxon>
        <taxon>Eurotiomycetes</taxon>
        <taxon>Chaetothyriomycetidae</taxon>
        <taxon>Chaetothyriales</taxon>
        <taxon>Trichomeriaceae</taxon>
        <taxon>Lithohypha</taxon>
    </lineage>
</organism>
<evidence type="ECO:0000313" key="10">
    <source>
        <dbReference type="EMBL" id="KAK5081589.1"/>
    </source>
</evidence>
<keyword evidence="11" id="KW-1185">Reference proteome</keyword>
<evidence type="ECO:0000256" key="2">
    <source>
        <dbReference type="ARBA" id="ARBA00010992"/>
    </source>
</evidence>
<dbReference type="PRINTS" id="PR00171">
    <property type="entry name" value="SUGRTRNSPORT"/>
</dbReference>
<feature type="transmembrane region" description="Helical" evidence="8">
    <location>
        <begin position="207"/>
        <end position="227"/>
    </location>
</feature>
<accession>A0AAN7SU93</accession>